<evidence type="ECO:0000256" key="2">
    <source>
        <dbReference type="ARBA" id="ARBA00022857"/>
    </source>
</evidence>
<dbReference type="InterPro" id="IPR005399">
    <property type="entry name" value="K_chnl_volt-dep_bsu_KCNAB-rel"/>
</dbReference>
<organism evidence="5 6">
    <name type="scientific">Paenibacillus oryzisoli</name>
    <dbReference type="NCBI Taxonomy" id="1850517"/>
    <lineage>
        <taxon>Bacteria</taxon>
        <taxon>Bacillati</taxon>
        <taxon>Bacillota</taxon>
        <taxon>Bacilli</taxon>
        <taxon>Bacillales</taxon>
        <taxon>Paenibacillaceae</taxon>
        <taxon>Paenibacillus</taxon>
    </lineage>
</organism>
<dbReference type="InterPro" id="IPR023210">
    <property type="entry name" value="NADP_OxRdtase_dom"/>
</dbReference>
<evidence type="ECO:0000313" key="5">
    <source>
        <dbReference type="EMBL" id="OAS14860.1"/>
    </source>
</evidence>
<comment type="similarity">
    <text evidence="1">Belongs to the shaker potassium channel beta subunit family.</text>
</comment>
<dbReference type="Pfam" id="PF00248">
    <property type="entry name" value="Aldo_ket_red"/>
    <property type="match status" value="1"/>
</dbReference>
<dbReference type="PANTHER" id="PTHR43150">
    <property type="entry name" value="HYPERKINETIC, ISOFORM M"/>
    <property type="match status" value="1"/>
</dbReference>
<feature type="domain" description="NADP-dependent oxidoreductase" evidence="4">
    <location>
        <begin position="28"/>
        <end position="328"/>
    </location>
</feature>
<dbReference type="GO" id="GO:0016491">
    <property type="term" value="F:oxidoreductase activity"/>
    <property type="evidence" value="ECO:0007669"/>
    <property type="project" value="UniProtKB-KW"/>
</dbReference>
<evidence type="ECO:0000313" key="6">
    <source>
        <dbReference type="Proteomes" id="UP000078454"/>
    </source>
</evidence>
<keyword evidence="6" id="KW-1185">Reference proteome</keyword>
<dbReference type="PANTHER" id="PTHR43150:SF4">
    <property type="entry name" value="L-GLYCERALDEHYDE 3-PHOSPHATE REDUCTASE"/>
    <property type="match status" value="1"/>
</dbReference>
<dbReference type="STRING" id="1850517.A8708_05000"/>
<dbReference type="Proteomes" id="UP000078454">
    <property type="component" value="Unassembled WGS sequence"/>
</dbReference>
<name>A0A198A102_9BACL</name>
<comment type="caution">
    <text evidence="5">The sequence shown here is derived from an EMBL/GenBank/DDBJ whole genome shotgun (WGS) entry which is preliminary data.</text>
</comment>
<dbReference type="EMBL" id="LYPB01000087">
    <property type="protein sequence ID" value="OAS14860.1"/>
    <property type="molecule type" value="Genomic_DNA"/>
</dbReference>
<dbReference type="OrthoDB" id="9773828at2"/>
<proteinExistence type="inferred from homology"/>
<dbReference type="RefSeq" id="WP_068668990.1">
    <property type="nucleotide sequence ID" value="NZ_LYPB01000087.1"/>
</dbReference>
<gene>
    <name evidence="5" type="ORF">A8708_05000</name>
</gene>
<dbReference type="Gene3D" id="3.20.20.100">
    <property type="entry name" value="NADP-dependent oxidoreductase domain"/>
    <property type="match status" value="1"/>
</dbReference>
<accession>A0A198A102</accession>
<keyword evidence="3" id="KW-0560">Oxidoreductase</keyword>
<reference evidence="5 6" key="1">
    <citation type="submission" date="2016-05" db="EMBL/GenBank/DDBJ databases">
        <title>Paenibacillus sp. 1ZS3-15 nov., isolated from the rhizosphere soil.</title>
        <authorList>
            <person name="Zhang X.X."/>
            <person name="Zhang J."/>
        </authorList>
    </citation>
    <scope>NUCLEOTIDE SEQUENCE [LARGE SCALE GENOMIC DNA]</scope>
    <source>
        <strain evidence="5 6">1ZS3-15</strain>
    </source>
</reference>
<evidence type="ECO:0000256" key="1">
    <source>
        <dbReference type="ARBA" id="ARBA00006515"/>
    </source>
</evidence>
<dbReference type="InterPro" id="IPR036812">
    <property type="entry name" value="NAD(P)_OxRdtase_dom_sf"/>
</dbReference>
<protein>
    <submittedName>
        <fullName evidence="5">L-glyceraldehyde 3-phosphate reductase</fullName>
    </submittedName>
</protein>
<sequence length="331" mass="36847">MYYLGDDARYESMHYNVCKKTGLKLPAVSLGMWQNFGGKDNYENARAILLRSFDLGITYFDISNNYGMPKGSAEETFGRVLKADFARYRDEMIITTKVGYDMWQGPYGAGGTRKHIIASTEQSLRRIGIDYVDVLYSHRFDADTPLEETIAAFDLLIRQGKALYIGFSTGYSAKVMEQIIEIASRLGTPCAFHMSRYSMFNREPEAELQTLLHGNGYGSIAFSPLAEGALTDKYLNGIPAESRASKNAGNTTKYISEQAKLEKVVQLNRIAKGRGQSLAQLAIAWVLREGRSQSALVGASRVSQIEDSVAALNRLDFSSEELEAIECILRD</sequence>
<evidence type="ECO:0000259" key="4">
    <source>
        <dbReference type="Pfam" id="PF00248"/>
    </source>
</evidence>
<dbReference type="AlphaFoldDB" id="A0A198A102"/>
<dbReference type="GO" id="GO:0051596">
    <property type="term" value="P:methylglyoxal catabolic process"/>
    <property type="evidence" value="ECO:0007669"/>
    <property type="project" value="TreeGrafter"/>
</dbReference>
<keyword evidence="2" id="KW-0521">NADP</keyword>
<evidence type="ECO:0000256" key="3">
    <source>
        <dbReference type="ARBA" id="ARBA00023002"/>
    </source>
</evidence>
<dbReference type="SUPFAM" id="SSF51430">
    <property type="entry name" value="NAD(P)-linked oxidoreductase"/>
    <property type="match status" value="1"/>
</dbReference>